<dbReference type="RefSeq" id="WP_189462244.1">
    <property type="nucleotide sequence ID" value="NZ_BMYO01000011.1"/>
</dbReference>
<keyword evidence="2" id="KW-0805">Transcription regulation</keyword>
<dbReference type="EMBL" id="BMYO01000011">
    <property type="protein sequence ID" value="GHD68949.1"/>
    <property type="molecule type" value="Genomic_DNA"/>
</dbReference>
<comment type="caution">
    <text evidence="6">The sequence shown here is derived from an EMBL/GenBank/DDBJ whole genome shotgun (WGS) entry which is preliminary data.</text>
</comment>
<keyword evidence="4" id="KW-0804">Transcription</keyword>
<evidence type="ECO:0000256" key="2">
    <source>
        <dbReference type="ARBA" id="ARBA00023015"/>
    </source>
</evidence>
<reference evidence="7" key="1">
    <citation type="journal article" date="2019" name="Int. J. Syst. Evol. Microbiol.">
        <title>The Global Catalogue of Microorganisms (GCM) 10K type strain sequencing project: providing services to taxonomists for standard genome sequencing and annotation.</title>
        <authorList>
            <consortium name="The Broad Institute Genomics Platform"/>
            <consortium name="The Broad Institute Genome Sequencing Center for Infectious Disease"/>
            <person name="Wu L."/>
            <person name="Ma J."/>
        </authorList>
    </citation>
    <scope>NUCLEOTIDE SEQUENCE [LARGE SCALE GENOMIC DNA]</scope>
    <source>
        <strain evidence="7">KCTC 23701</strain>
    </source>
</reference>
<keyword evidence="7" id="KW-1185">Reference proteome</keyword>
<comment type="similarity">
    <text evidence="1">Belongs to the LysR transcriptional regulatory family.</text>
</comment>
<dbReference type="InterPro" id="IPR000847">
    <property type="entry name" value="LysR_HTH_N"/>
</dbReference>
<dbReference type="SUPFAM" id="SSF53850">
    <property type="entry name" value="Periplasmic binding protein-like II"/>
    <property type="match status" value="1"/>
</dbReference>
<dbReference type="SUPFAM" id="SSF46785">
    <property type="entry name" value="Winged helix' DNA-binding domain"/>
    <property type="match status" value="1"/>
</dbReference>
<feature type="domain" description="HTH lysR-type" evidence="5">
    <location>
        <begin position="11"/>
        <end position="60"/>
    </location>
</feature>
<dbReference type="InterPro" id="IPR058163">
    <property type="entry name" value="LysR-type_TF_proteobact-type"/>
</dbReference>
<dbReference type="Pfam" id="PF00126">
    <property type="entry name" value="HTH_1"/>
    <property type="match status" value="1"/>
</dbReference>
<dbReference type="InterPro" id="IPR005119">
    <property type="entry name" value="LysR_subst-bd"/>
</dbReference>
<evidence type="ECO:0000313" key="7">
    <source>
        <dbReference type="Proteomes" id="UP000604737"/>
    </source>
</evidence>
<dbReference type="Gene3D" id="3.40.190.290">
    <property type="match status" value="1"/>
</dbReference>
<dbReference type="Proteomes" id="UP000604737">
    <property type="component" value="Unassembled WGS sequence"/>
</dbReference>
<proteinExistence type="inferred from homology"/>
<keyword evidence="3" id="KW-0238">DNA-binding</keyword>
<evidence type="ECO:0000256" key="3">
    <source>
        <dbReference type="ARBA" id="ARBA00023125"/>
    </source>
</evidence>
<dbReference type="Pfam" id="PF03466">
    <property type="entry name" value="LysR_substrate"/>
    <property type="match status" value="1"/>
</dbReference>
<dbReference type="InterPro" id="IPR036390">
    <property type="entry name" value="WH_DNA-bd_sf"/>
</dbReference>
<evidence type="ECO:0000259" key="5">
    <source>
        <dbReference type="PROSITE" id="PS50931"/>
    </source>
</evidence>
<sequence length="300" mass="32896">MATEPPGWDWFLRIVERGSLSGAARDLNQTPAALSVALKRLEVQLGVRLFLRSTRQLSLTAEGEIWYRSALAAQQALDAGRDALAAHRGELVGPLRISAPSDFGRQFVVDWLDAFCGQHPGIVPWLTLSDRVDDLVADSIDLAFRAGEQDGSVIATALAPDNRRVLVASPAYWDRHGRPDSPAGLSGHACLAFSIRDSAHVSWRFHRDGETESVQVAPVRHANDGAIVSEWARRGWGVAYKSRLDVANDLAAGRLAQALADWQGEPTPMYIVRPGARQLLPRVRAFRDFCLGQLDRPIPT</sequence>
<gene>
    <name evidence="6" type="ORF">GCM10007350_34920</name>
</gene>
<dbReference type="PANTHER" id="PTHR30537">
    <property type="entry name" value="HTH-TYPE TRANSCRIPTIONAL REGULATOR"/>
    <property type="match status" value="1"/>
</dbReference>
<dbReference type="Gene3D" id="1.10.10.10">
    <property type="entry name" value="Winged helix-like DNA-binding domain superfamily/Winged helix DNA-binding domain"/>
    <property type="match status" value="1"/>
</dbReference>
<protein>
    <submittedName>
        <fullName evidence="6">LysR family transcriptional regulator</fullName>
    </submittedName>
</protein>
<name>A0ABQ3H531_9NEIS</name>
<evidence type="ECO:0000256" key="4">
    <source>
        <dbReference type="ARBA" id="ARBA00023163"/>
    </source>
</evidence>
<dbReference type="InterPro" id="IPR036388">
    <property type="entry name" value="WH-like_DNA-bd_sf"/>
</dbReference>
<organism evidence="6 7">
    <name type="scientific">Jeongeupia chitinilytica</name>
    <dbReference type="NCBI Taxonomy" id="1041641"/>
    <lineage>
        <taxon>Bacteria</taxon>
        <taxon>Pseudomonadati</taxon>
        <taxon>Pseudomonadota</taxon>
        <taxon>Betaproteobacteria</taxon>
        <taxon>Neisseriales</taxon>
        <taxon>Chitinibacteraceae</taxon>
        <taxon>Jeongeupia</taxon>
    </lineage>
</organism>
<dbReference type="PANTHER" id="PTHR30537:SF21">
    <property type="entry name" value="HTH-TYPE TRANSCRIPTIONAL REGULATOR SINR-RELATED"/>
    <property type="match status" value="1"/>
</dbReference>
<evidence type="ECO:0000256" key="1">
    <source>
        <dbReference type="ARBA" id="ARBA00009437"/>
    </source>
</evidence>
<dbReference type="CDD" id="cd08422">
    <property type="entry name" value="PBP2_CrgA_like"/>
    <property type="match status" value="1"/>
</dbReference>
<evidence type="ECO:0000313" key="6">
    <source>
        <dbReference type="EMBL" id="GHD68949.1"/>
    </source>
</evidence>
<accession>A0ABQ3H531</accession>
<dbReference type="PROSITE" id="PS50931">
    <property type="entry name" value="HTH_LYSR"/>
    <property type="match status" value="1"/>
</dbReference>